<feature type="domain" description="DHFR" evidence="9">
    <location>
        <begin position="2"/>
        <end position="163"/>
    </location>
</feature>
<accession>A0A1I5CE37</accession>
<dbReference type="GO" id="GO:0070401">
    <property type="term" value="F:NADP+ binding"/>
    <property type="evidence" value="ECO:0007669"/>
    <property type="project" value="UniProtKB-ARBA"/>
</dbReference>
<gene>
    <name evidence="10" type="ORF">SAMN04488519_102246</name>
</gene>
<comment type="function">
    <text evidence="7 8">Key enzyme in folate metabolism. Catalyzes an essential reaction for de novo glycine and purine synthesis, and for DNA precursor synthesis.</text>
</comment>
<evidence type="ECO:0000256" key="2">
    <source>
        <dbReference type="ARBA" id="ARBA00009539"/>
    </source>
</evidence>
<dbReference type="InterPro" id="IPR012259">
    <property type="entry name" value="DHFR"/>
</dbReference>
<dbReference type="UniPathway" id="UPA00077">
    <property type="reaction ID" value="UER00158"/>
</dbReference>
<dbReference type="InterPro" id="IPR001796">
    <property type="entry name" value="DHFR_dom"/>
</dbReference>
<name>A0A1I5CE37_9BACT</name>
<sequence>MEIILVAAIGKNRVLGKDNELLWRLPADFKRFKAITSGNYLLMGRKTFESLGKPLPNRTHLVITRDPNYQVPEGHYQFTSFEKAFTFCKKLDLDKLFVIGGGEIYTQTLKMADKMLLTEVEASPEGDTFFPEFDKSNWKETFREFHPADEKHAYAFSFVDYEKKSHNE</sequence>
<evidence type="ECO:0000259" key="9">
    <source>
        <dbReference type="PROSITE" id="PS51330"/>
    </source>
</evidence>
<proteinExistence type="inferred from homology"/>
<dbReference type="PRINTS" id="PR00070">
    <property type="entry name" value="DHFR"/>
</dbReference>
<dbReference type="GO" id="GO:0004146">
    <property type="term" value="F:dihydrofolate reductase activity"/>
    <property type="evidence" value="ECO:0007669"/>
    <property type="project" value="UniProtKB-EC"/>
</dbReference>
<dbReference type="PANTHER" id="PTHR48069">
    <property type="entry name" value="DIHYDROFOLATE REDUCTASE"/>
    <property type="match status" value="1"/>
</dbReference>
<dbReference type="GO" id="GO:0046654">
    <property type="term" value="P:tetrahydrofolate biosynthetic process"/>
    <property type="evidence" value="ECO:0007669"/>
    <property type="project" value="UniProtKB-UniPathway"/>
</dbReference>
<reference evidence="11" key="1">
    <citation type="submission" date="2016-10" db="EMBL/GenBank/DDBJ databases">
        <authorList>
            <person name="Varghese N."/>
            <person name="Submissions S."/>
        </authorList>
    </citation>
    <scope>NUCLEOTIDE SEQUENCE [LARGE SCALE GENOMIC DNA]</scope>
    <source>
        <strain evidence="11">DSM 15282</strain>
    </source>
</reference>
<dbReference type="STRING" id="226506.SAMN04488519_102246"/>
<dbReference type="PROSITE" id="PS51330">
    <property type="entry name" value="DHFR_2"/>
    <property type="match status" value="1"/>
</dbReference>
<evidence type="ECO:0000313" key="11">
    <source>
        <dbReference type="Proteomes" id="UP000199564"/>
    </source>
</evidence>
<dbReference type="AlphaFoldDB" id="A0A1I5CE37"/>
<dbReference type="RefSeq" id="WP_091650364.1">
    <property type="nucleotide sequence ID" value="NZ_FOVW01000002.1"/>
</dbReference>
<dbReference type="PANTHER" id="PTHR48069:SF3">
    <property type="entry name" value="DIHYDROFOLATE REDUCTASE"/>
    <property type="match status" value="1"/>
</dbReference>
<dbReference type="EMBL" id="FOVW01000002">
    <property type="protein sequence ID" value="SFN85279.1"/>
    <property type="molecule type" value="Genomic_DNA"/>
</dbReference>
<comment type="catalytic activity">
    <reaction evidence="8">
        <text>(6S)-5,6,7,8-tetrahydrofolate + NADP(+) = 7,8-dihydrofolate + NADPH + H(+)</text>
        <dbReference type="Rhea" id="RHEA:15009"/>
        <dbReference type="ChEBI" id="CHEBI:15378"/>
        <dbReference type="ChEBI" id="CHEBI:57451"/>
        <dbReference type="ChEBI" id="CHEBI:57453"/>
        <dbReference type="ChEBI" id="CHEBI:57783"/>
        <dbReference type="ChEBI" id="CHEBI:58349"/>
        <dbReference type="EC" id="1.5.1.3"/>
    </reaction>
</comment>
<dbReference type="GO" id="GO:0046655">
    <property type="term" value="P:folic acid metabolic process"/>
    <property type="evidence" value="ECO:0007669"/>
    <property type="project" value="TreeGrafter"/>
</dbReference>
<evidence type="ECO:0000256" key="6">
    <source>
        <dbReference type="ARBA" id="ARBA00023002"/>
    </source>
</evidence>
<keyword evidence="6 8" id="KW-0560">Oxidoreductase</keyword>
<dbReference type="PIRSF" id="PIRSF000194">
    <property type="entry name" value="DHFR"/>
    <property type="match status" value="1"/>
</dbReference>
<dbReference type="Pfam" id="PF00186">
    <property type="entry name" value="DHFR_1"/>
    <property type="match status" value="1"/>
</dbReference>
<evidence type="ECO:0000256" key="1">
    <source>
        <dbReference type="ARBA" id="ARBA00004903"/>
    </source>
</evidence>
<dbReference type="InterPro" id="IPR024072">
    <property type="entry name" value="DHFR-like_dom_sf"/>
</dbReference>
<dbReference type="EC" id="1.5.1.3" evidence="3 8"/>
<dbReference type="Gene3D" id="3.40.430.10">
    <property type="entry name" value="Dihydrofolate Reductase, subunit A"/>
    <property type="match status" value="1"/>
</dbReference>
<dbReference type="FunFam" id="3.40.430.10:FF:000001">
    <property type="entry name" value="Dihydrofolate reductase"/>
    <property type="match status" value="1"/>
</dbReference>
<organism evidence="10 11">
    <name type="scientific">Algoriphagus ornithinivorans</name>
    <dbReference type="NCBI Taxonomy" id="226506"/>
    <lineage>
        <taxon>Bacteria</taxon>
        <taxon>Pseudomonadati</taxon>
        <taxon>Bacteroidota</taxon>
        <taxon>Cytophagia</taxon>
        <taxon>Cytophagales</taxon>
        <taxon>Cyclobacteriaceae</taxon>
        <taxon>Algoriphagus</taxon>
    </lineage>
</organism>
<evidence type="ECO:0000313" key="10">
    <source>
        <dbReference type="EMBL" id="SFN85279.1"/>
    </source>
</evidence>
<keyword evidence="4 8" id="KW-0554">One-carbon metabolism</keyword>
<dbReference type="GO" id="GO:0005829">
    <property type="term" value="C:cytosol"/>
    <property type="evidence" value="ECO:0007669"/>
    <property type="project" value="TreeGrafter"/>
</dbReference>
<evidence type="ECO:0000256" key="3">
    <source>
        <dbReference type="ARBA" id="ARBA00012856"/>
    </source>
</evidence>
<dbReference type="SUPFAM" id="SSF53597">
    <property type="entry name" value="Dihydrofolate reductase-like"/>
    <property type="match status" value="1"/>
</dbReference>
<evidence type="ECO:0000256" key="5">
    <source>
        <dbReference type="ARBA" id="ARBA00022857"/>
    </source>
</evidence>
<dbReference type="GO" id="GO:0046452">
    <property type="term" value="P:dihydrofolate metabolic process"/>
    <property type="evidence" value="ECO:0007669"/>
    <property type="project" value="TreeGrafter"/>
</dbReference>
<dbReference type="CDD" id="cd00209">
    <property type="entry name" value="DHFR"/>
    <property type="match status" value="1"/>
</dbReference>
<keyword evidence="5 8" id="KW-0521">NADP</keyword>
<keyword evidence="11" id="KW-1185">Reference proteome</keyword>
<comment type="similarity">
    <text evidence="2 8">Belongs to the dihydrofolate reductase family.</text>
</comment>
<evidence type="ECO:0000256" key="7">
    <source>
        <dbReference type="ARBA" id="ARBA00025067"/>
    </source>
</evidence>
<evidence type="ECO:0000256" key="8">
    <source>
        <dbReference type="PIRNR" id="PIRNR000194"/>
    </source>
</evidence>
<dbReference type="GO" id="GO:0006730">
    <property type="term" value="P:one-carbon metabolic process"/>
    <property type="evidence" value="ECO:0007669"/>
    <property type="project" value="UniProtKB-KW"/>
</dbReference>
<dbReference type="Proteomes" id="UP000199564">
    <property type="component" value="Unassembled WGS sequence"/>
</dbReference>
<comment type="pathway">
    <text evidence="1 8">Cofactor biosynthesis; tetrahydrofolate biosynthesis; 5,6,7,8-tetrahydrofolate from 7,8-dihydrofolate: step 1/1.</text>
</comment>
<protein>
    <recommendedName>
        <fullName evidence="3 8">Dihydrofolate reductase</fullName>
        <ecNumber evidence="3 8">1.5.1.3</ecNumber>
    </recommendedName>
</protein>
<evidence type="ECO:0000256" key="4">
    <source>
        <dbReference type="ARBA" id="ARBA00022563"/>
    </source>
</evidence>